<dbReference type="InterPro" id="IPR003961">
    <property type="entry name" value="FN3_dom"/>
</dbReference>
<accession>A0A8P4KS62</accession>
<dbReference type="FunFam" id="2.60.40.10:FF:000754">
    <property type="entry name" value="Cytokine receptor common subunit gamma"/>
    <property type="match status" value="1"/>
</dbReference>
<dbReference type="Pfam" id="PF21604">
    <property type="entry name" value="CRLF2_D1"/>
    <property type="match status" value="1"/>
</dbReference>
<dbReference type="InterPro" id="IPR036116">
    <property type="entry name" value="FN3_sf"/>
</dbReference>
<keyword evidence="2 9" id="KW-0812">Transmembrane</keyword>
<evidence type="ECO:0000256" key="7">
    <source>
        <dbReference type="ARBA" id="ARBA00023180"/>
    </source>
</evidence>
<keyword evidence="13" id="KW-1185">Reference proteome</keyword>
<keyword evidence="5 9" id="KW-0472">Membrane</keyword>
<reference evidence="12" key="1">
    <citation type="submission" date="2025-08" db="UniProtKB">
        <authorList>
            <consortium name="Ensembl"/>
        </authorList>
    </citation>
    <scope>IDENTIFICATION</scope>
</reference>
<dbReference type="GeneTree" id="ENSGT00940000164309"/>
<dbReference type="GO" id="GO:0009897">
    <property type="term" value="C:external side of plasma membrane"/>
    <property type="evidence" value="ECO:0007669"/>
    <property type="project" value="TreeGrafter"/>
</dbReference>
<reference evidence="12" key="2">
    <citation type="submission" date="2025-09" db="UniProtKB">
        <authorList>
            <consortium name="Ensembl"/>
        </authorList>
    </citation>
    <scope>IDENTIFICATION</scope>
</reference>
<name>A0A8P4KS62_DICLA</name>
<evidence type="ECO:0000256" key="2">
    <source>
        <dbReference type="ARBA" id="ARBA00022692"/>
    </source>
</evidence>
<comment type="subcellular location">
    <subcellularLocation>
        <location evidence="1">Membrane</location>
        <topology evidence="1">Single-pass type I membrane protein</topology>
    </subcellularLocation>
</comment>
<feature type="compositionally biased region" description="Low complexity" evidence="8">
    <location>
        <begin position="329"/>
        <end position="340"/>
    </location>
</feature>
<feature type="domain" description="Fibronectin type-III" evidence="11">
    <location>
        <begin position="114"/>
        <end position="212"/>
    </location>
</feature>
<evidence type="ECO:0000256" key="8">
    <source>
        <dbReference type="SAM" id="MobiDB-lite"/>
    </source>
</evidence>
<evidence type="ECO:0000256" key="1">
    <source>
        <dbReference type="ARBA" id="ARBA00004479"/>
    </source>
</evidence>
<dbReference type="InterPro" id="IPR003531">
    <property type="entry name" value="Hempt_rcpt_S_F1_CS"/>
</dbReference>
<dbReference type="GeneID" id="127363400"/>
<dbReference type="RefSeq" id="XP_051255731.1">
    <property type="nucleotide sequence ID" value="XM_051399771.1"/>
</dbReference>
<evidence type="ECO:0000256" key="9">
    <source>
        <dbReference type="SAM" id="Phobius"/>
    </source>
</evidence>
<evidence type="ECO:0000313" key="12">
    <source>
        <dbReference type="Ensembl" id="ENSDLAP00005080028.1"/>
    </source>
</evidence>
<gene>
    <name evidence="12" type="primary">LOC127363400</name>
</gene>
<evidence type="ECO:0000256" key="10">
    <source>
        <dbReference type="SAM" id="SignalP"/>
    </source>
</evidence>
<evidence type="ECO:0000256" key="5">
    <source>
        <dbReference type="ARBA" id="ARBA00023136"/>
    </source>
</evidence>
<dbReference type="Gene3D" id="2.60.40.10">
    <property type="entry name" value="Immunoglobulins"/>
    <property type="match status" value="2"/>
</dbReference>
<keyword evidence="7" id="KW-0325">Glycoprotein</keyword>
<feature type="region of interest" description="Disordered" evidence="8">
    <location>
        <begin position="320"/>
        <end position="349"/>
    </location>
</feature>
<evidence type="ECO:0000256" key="3">
    <source>
        <dbReference type="ARBA" id="ARBA00022729"/>
    </source>
</evidence>
<sequence>MMATRLLLLLLFFTGHVFAKEPPDVDCLVVHLKYVQCSWNKSGTPEVNYTFYGWFHDRTAKECTSYMSENGINTGCNQHYDSTDRFKTFHIKLVHGNNSFNMKHDLKNKVKFNPPANLTVQNDSNSNLWFYWNQTLRSCVDSEVRYRTNNKKWDTSRVSTGKQDFCINLISSNSRYELQVRSKMGNLCGESIFWSDWSEPVVWGSNNGTESSQMDNSISVWTPVLYALGALTLILLVLMLLHNERIRIILIPVVPKPSPIFHDVQDWFQLSKGLKESSKANYNDRACPVREYCQVSQSDSESSDSSMFSVTTDQTDCSVSVPVDKSDMSTPCSSSTFTVSSEEEEQVLV</sequence>
<dbReference type="OMA" id="TAGCWLQ"/>
<dbReference type="Ensembl" id="ENSDLAT00005083278.1">
    <property type="protein sequence ID" value="ENSDLAP00005080028.1"/>
    <property type="gene ID" value="ENSDLAG00005026614.1"/>
</dbReference>
<dbReference type="InterPro" id="IPR048651">
    <property type="entry name" value="CRLF2-like_D1"/>
</dbReference>
<evidence type="ECO:0000313" key="13">
    <source>
        <dbReference type="Proteomes" id="UP000694389"/>
    </source>
</evidence>
<dbReference type="PROSITE" id="PS50853">
    <property type="entry name" value="FN3"/>
    <property type="match status" value="1"/>
</dbReference>
<proteinExistence type="predicted"/>
<keyword evidence="6" id="KW-0675">Receptor</keyword>
<dbReference type="OrthoDB" id="8942047at2759"/>
<dbReference type="PANTHER" id="PTHR23037">
    <property type="entry name" value="CYTOKINE RECEPTOR"/>
    <property type="match status" value="1"/>
</dbReference>
<evidence type="ECO:0000256" key="4">
    <source>
        <dbReference type="ARBA" id="ARBA00022989"/>
    </source>
</evidence>
<dbReference type="PROSITE" id="PS01355">
    <property type="entry name" value="HEMATOPO_REC_S_F1"/>
    <property type="match status" value="1"/>
</dbReference>
<evidence type="ECO:0000259" key="11">
    <source>
        <dbReference type="PROSITE" id="PS50853"/>
    </source>
</evidence>
<feature type="signal peptide" evidence="10">
    <location>
        <begin position="1"/>
        <end position="19"/>
    </location>
</feature>
<dbReference type="GO" id="GO:0004896">
    <property type="term" value="F:cytokine receptor activity"/>
    <property type="evidence" value="ECO:0007669"/>
    <property type="project" value="InterPro"/>
</dbReference>
<keyword evidence="3 10" id="KW-0732">Signal</keyword>
<keyword evidence="4 9" id="KW-1133">Transmembrane helix</keyword>
<dbReference type="SUPFAM" id="SSF49265">
    <property type="entry name" value="Fibronectin type III"/>
    <property type="match status" value="2"/>
</dbReference>
<dbReference type="InterPro" id="IPR013783">
    <property type="entry name" value="Ig-like_fold"/>
</dbReference>
<organism evidence="12 13">
    <name type="scientific">Dicentrarchus labrax</name>
    <name type="common">European seabass</name>
    <name type="synonym">Morone labrax</name>
    <dbReference type="NCBI Taxonomy" id="13489"/>
    <lineage>
        <taxon>Eukaryota</taxon>
        <taxon>Metazoa</taxon>
        <taxon>Chordata</taxon>
        <taxon>Craniata</taxon>
        <taxon>Vertebrata</taxon>
        <taxon>Euteleostomi</taxon>
        <taxon>Actinopterygii</taxon>
        <taxon>Neopterygii</taxon>
        <taxon>Teleostei</taxon>
        <taxon>Neoteleostei</taxon>
        <taxon>Acanthomorphata</taxon>
        <taxon>Eupercaria</taxon>
        <taxon>Moronidae</taxon>
        <taxon>Dicentrarchus</taxon>
    </lineage>
</organism>
<protein>
    <recommendedName>
        <fullName evidence="11">Fibronectin type-III domain-containing protein</fullName>
    </recommendedName>
</protein>
<dbReference type="Proteomes" id="UP000694389">
    <property type="component" value="Unassembled WGS sequence"/>
</dbReference>
<dbReference type="AlphaFoldDB" id="A0A8P4KS62"/>
<feature type="transmembrane region" description="Helical" evidence="9">
    <location>
        <begin position="220"/>
        <end position="241"/>
    </location>
</feature>
<feature type="chain" id="PRO_5035921529" description="Fibronectin type-III domain-containing protein" evidence="10">
    <location>
        <begin position="20"/>
        <end position="349"/>
    </location>
</feature>
<evidence type="ECO:0000256" key="6">
    <source>
        <dbReference type="ARBA" id="ARBA00023170"/>
    </source>
</evidence>
<dbReference type="PANTHER" id="PTHR23037:SF47">
    <property type="entry name" value="INTERLEUKIN 2 RECEPTOR SUBUNIT GAMMA"/>
    <property type="match status" value="1"/>
</dbReference>